<dbReference type="AlphaFoldDB" id="A0A5E4XNP5"/>
<evidence type="ECO:0000313" key="2">
    <source>
        <dbReference type="EMBL" id="VVE37930.1"/>
    </source>
</evidence>
<dbReference type="InterPro" id="IPR024447">
    <property type="entry name" value="YXWGXW_rpt"/>
</dbReference>
<feature type="signal peptide" evidence="1">
    <location>
        <begin position="1"/>
        <end position="27"/>
    </location>
</feature>
<name>A0A5E4XNP5_9BURK</name>
<evidence type="ECO:0000256" key="1">
    <source>
        <dbReference type="SAM" id="SignalP"/>
    </source>
</evidence>
<dbReference type="EMBL" id="CABPRZ010000018">
    <property type="protein sequence ID" value="VVE37930.1"/>
    <property type="molecule type" value="Genomic_DNA"/>
</dbReference>
<dbReference type="RefSeq" id="WP_150698702.1">
    <property type="nucleotide sequence ID" value="NZ_CABPRZ010000018.1"/>
</dbReference>
<feature type="chain" id="PRO_5022810975" evidence="1">
    <location>
        <begin position="28"/>
        <end position="140"/>
    </location>
</feature>
<sequence>MNRSRFATLISAMLLAASCLGASAAHAQVSVNVGIGIAPPAPIYEPVPPPRAGYVWAPGYWAWDDYGHKHKWKRGRWELERPGYAYESPHWERGGGGWVFVPERWDDRRGRYDRRDEYDKHYDKRGGYHCPPGHAKKGEC</sequence>
<keyword evidence="1" id="KW-0732">Signal</keyword>
<reference evidence="2 3" key="1">
    <citation type="submission" date="2019-08" db="EMBL/GenBank/DDBJ databases">
        <authorList>
            <person name="Peeters C."/>
        </authorList>
    </citation>
    <scope>NUCLEOTIDE SEQUENCE [LARGE SCALE GENOMIC DNA]</scope>
    <source>
        <strain evidence="2 3">LMG 30175</strain>
    </source>
</reference>
<evidence type="ECO:0000313" key="3">
    <source>
        <dbReference type="Proteomes" id="UP000414233"/>
    </source>
</evidence>
<dbReference type="Pfam" id="PF12779">
    <property type="entry name" value="WXXGXW"/>
    <property type="match status" value="2"/>
</dbReference>
<dbReference type="PROSITE" id="PS51257">
    <property type="entry name" value="PROKAR_LIPOPROTEIN"/>
    <property type="match status" value="1"/>
</dbReference>
<proteinExistence type="predicted"/>
<gene>
    <name evidence="2" type="ORF">PTE30175_03900</name>
</gene>
<dbReference type="OrthoDB" id="121499at2"/>
<keyword evidence="3" id="KW-1185">Reference proteome</keyword>
<protein>
    <submittedName>
        <fullName evidence="2">Putative signal peptide protein</fullName>
    </submittedName>
</protein>
<accession>A0A5E4XNP5</accession>
<dbReference type="Proteomes" id="UP000414233">
    <property type="component" value="Unassembled WGS sequence"/>
</dbReference>
<organism evidence="2 3">
    <name type="scientific">Pandoraea terrae</name>
    <dbReference type="NCBI Taxonomy" id="1537710"/>
    <lineage>
        <taxon>Bacteria</taxon>
        <taxon>Pseudomonadati</taxon>
        <taxon>Pseudomonadota</taxon>
        <taxon>Betaproteobacteria</taxon>
        <taxon>Burkholderiales</taxon>
        <taxon>Burkholderiaceae</taxon>
        <taxon>Pandoraea</taxon>
    </lineage>
</organism>